<feature type="region of interest" description="Disordered" evidence="3">
    <location>
        <begin position="30"/>
        <end position="58"/>
    </location>
</feature>
<dbReference type="Proteomes" id="UP000283530">
    <property type="component" value="Unassembled WGS sequence"/>
</dbReference>
<comment type="caution">
    <text evidence="5">The sequence shown here is derived from an EMBL/GenBank/DDBJ whole genome shotgun (WGS) entry which is preliminary data.</text>
</comment>
<keyword evidence="5" id="KW-0430">Lectin</keyword>
<sequence>MGRLLHGSIESPACQEGKYYGSPSPIEQKCYTPRGKPRDAPRLPWGAVGSQGSLGSNGSPWESGCIPGFSPGKSTHSAKPLPSPLGVQGTPPFGFPLLGHFAFGFYQEGQGFAVGIWLLDGSPDKTVVWTAHTYDPIVSCTAPLVLTKDDKLVSTAEGGQTKSTVERLEAPIYSASMLDNGNFVLYSSDLKIIWQSFSYPTDTILAGQSLILKPEQRSGQDLLFSSVSRTNHTIGRFRLTLNRGGLSPTPAWTIDDDSSSYWTAQDLYKNEDFFKFNLHDNGQLYVARENHTVSLNLTDGWPSSKDTMVIYRATLDPDGIFRLYSHSMRKKNNSTAEFKWESLRDECSVFGSCGINSYCMVGEPINCTCVPGFNYINPSERSAGCKMRWGDRGFGSVEEERMTPTIVSLENTPFKADYYSLLQNIGQRL</sequence>
<reference evidence="5 6" key="1">
    <citation type="journal article" date="2019" name="Nat. Plants">
        <title>Stout camphor tree genome fills gaps in understanding of flowering plant genome evolution.</title>
        <authorList>
            <person name="Chaw S.M."/>
            <person name="Liu Y.C."/>
            <person name="Wu Y.W."/>
            <person name="Wang H.Y."/>
            <person name="Lin C.I."/>
            <person name="Wu C.S."/>
            <person name="Ke H.M."/>
            <person name="Chang L.Y."/>
            <person name="Hsu C.Y."/>
            <person name="Yang H.T."/>
            <person name="Sudianto E."/>
            <person name="Hsu M.H."/>
            <person name="Wu K.P."/>
            <person name="Wang L.N."/>
            <person name="Leebens-Mack J.H."/>
            <person name="Tsai I.J."/>
        </authorList>
    </citation>
    <scope>NUCLEOTIDE SEQUENCE [LARGE SCALE GENOMIC DNA]</scope>
    <source>
        <strain evidence="6">cv. Chaw 1501</strain>
        <tissue evidence="5">Young leaves</tissue>
    </source>
</reference>
<protein>
    <submittedName>
        <fullName evidence="5">G-type lectin S-receptor-like serine/threonine-protein kinase LECRK1</fullName>
    </submittedName>
</protein>
<feature type="domain" description="Bulb-type lectin" evidence="4">
    <location>
        <begin position="78"/>
        <end position="198"/>
    </location>
</feature>
<proteinExistence type="predicted"/>
<dbReference type="PROSITE" id="PS50927">
    <property type="entry name" value="BULB_LECTIN"/>
    <property type="match status" value="1"/>
</dbReference>
<dbReference type="PANTHER" id="PTHR47976:SF27">
    <property type="entry name" value="RECEPTOR-LIKE SERINE_THREONINE-PROTEIN KINASE"/>
    <property type="match status" value="1"/>
</dbReference>
<keyword evidence="5" id="KW-0808">Transferase</keyword>
<dbReference type="Gene3D" id="2.90.10.10">
    <property type="entry name" value="Bulb-type lectin domain"/>
    <property type="match status" value="2"/>
</dbReference>
<dbReference type="OrthoDB" id="758220at2759"/>
<dbReference type="InterPro" id="IPR000858">
    <property type="entry name" value="S_locus_glycoprot_dom"/>
</dbReference>
<keyword evidence="5" id="KW-0675">Receptor</keyword>
<dbReference type="InterPro" id="IPR001480">
    <property type="entry name" value="Bulb-type_lectin_dom"/>
</dbReference>
<gene>
    <name evidence="5" type="ORF">CKAN_02719500</name>
</gene>
<keyword evidence="1" id="KW-0732">Signal</keyword>
<dbReference type="Pfam" id="PF00954">
    <property type="entry name" value="S_locus_glycop"/>
    <property type="match status" value="1"/>
</dbReference>
<evidence type="ECO:0000256" key="1">
    <source>
        <dbReference type="ARBA" id="ARBA00022729"/>
    </source>
</evidence>
<dbReference type="Pfam" id="PF01453">
    <property type="entry name" value="B_lectin"/>
    <property type="match status" value="1"/>
</dbReference>
<evidence type="ECO:0000313" key="6">
    <source>
        <dbReference type="Proteomes" id="UP000283530"/>
    </source>
</evidence>
<evidence type="ECO:0000313" key="5">
    <source>
        <dbReference type="EMBL" id="RWR97741.1"/>
    </source>
</evidence>
<dbReference type="AlphaFoldDB" id="A0A3S4Q1V5"/>
<dbReference type="GO" id="GO:0016301">
    <property type="term" value="F:kinase activity"/>
    <property type="evidence" value="ECO:0007669"/>
    <property type="project" value="UniProtKB-KW"/>
</dbReference>
<dbReference type="SMART" id="SM00108">
    <property type="entry name" value="B_lectin"/>
    <property type="match status" value="1"/>
</dbReference>
<organism evidence="5 6">
    <name type="scientific">Cinnamomum micranthum f. kanehirae</name>
    <dbReference type="NCBI Taxonomy" id="337451"/>
    <lineage>
        <taxon>Eukaryota</taxon>
        <taxon>Viridiplantae</taxon>
        <taxon>Streptophyta</taxon>
        <taxon>Embryophyta</taxon>
        <taxon>Tracheophyta</taxon>
        <taxon>Spermatophyta</taxon>
        <taxon>Magnoliopsida</taxon>
        <taxon>Magnoliidae</taxon>
        <taxon>Laurales</taxon>
        <taxon>Lauraceae</taxon>
        <taxon>Cinnamomum</taxon>
    </lineage>
</organism>
<dbReference type="InterPro" id="IPR036426">
    <property type="entry name" value="Bulb-type_lectin_dom_sf"/>
</dbReference>
<evidence type="ECO:0000259" key="4">
    <source>
        <dbReference type="PROSITE" id="PS50927"/>
    </source>
</evidence>
<dbReference type="InterPro" id="IPR051343">
    <property type="entry name" value="G-type_lectin_kinases/EP1-like"/>
</dbReference>
<dbReference type="SUPFAM" id="SSF51110">
    <property type="entry name" value="alpha-D-mannose-specific plant lectins"/>
    <property type="match status" value="1"/>
</dbReference>
<dbReference type="PANTHER" id="PTHR47976">
    <property type="entry name" value="G-TYPE LECTIN S-RECEPTOR-LIKE SERINE/THREONINE-PROTEIN KINASE SD2-5"/>
    <property type="match status" value="1"/>
</dbReference>
<accession>A0A3S4Q1V5</accession>
<evidence type="ECO:0000256" key="3">
    <source>
        <dbReference type="SAM" id="MobiDB-lite"/>
    </source>
</evidence>
<keyword evidence="2" id="KW-1015">Disulfide bond</keyword>
<dbReference type="STRING" id="337451.A0A3S4Q1V5"/>
<keyword evidence="5" id="KW-0418">Kinase</keyword>
<name>A0A3S4Q1V5_9MAGN</name>
<evidence type="ECO:0000256" key="2">
    <source>
        <dbReference type="ARBA" id="ARBA00023157"/>
    </source>
</evidence>
<dbReference type="GO" id="GO:0030246">
    <property type="term" value="F:carbohydrate binding"/>
    <property type="evidence" value="ECO:0007669"/>
    <property type="project" value="UniProtKB-KW"/>
</dbReference>
<dbReference type="GO" id="GO:0048544">
    <property type="term" value="P:recognition of pollen"/>
    <property type="evidence" value="ECO:0007669"/>
    <property type="project" value="InterPro"/>
</dbReference>
<dbReference type="EMBL" id="QPKB01000029">
    <property type="protein sequence ID" value="RWR97741.1"/>
    <property type="molecule type" value="Genomic_DNA"/>
</dbReference>
<keyword evidence="6" id="KW-1185">Reference proteome</keyword>